<dbReference type="CDD" id="cd02120">
    <property type="entry name" value="PA_subtilisin_like"/>
    <property type="match status" value="1"/>
</dbReference>
<feature type="active site" description="Charge relay system" evidence="8 9">
    <location>
        <position position="204"/>
    </location>
</feature>
<feature type="domain" description="Subtilisin-like protease fibronectin type-III" evidence="13">
    <location>
        <begin position="638"/>
        <end position="735"/>
    </location>
</feature>
<evidence type="ECO:0000259" key="12">
    <source>
        <dbReference type="Pfam" id="PF05922"/>
    </source>
</evidence>
<sequence>MASHHSSAAEDHNPQANIYNIYMPIDHFSLAYIVYMGDRPKEEVSTPSLHLNMLQKVISSNNNIPPAGSLLHSYRRSFNGFSAKLTKEEAEKMADMEGVVSVFPNQKLELHTTKSWDFIGFPQNVKRSTVESDVIIGVFDTGIWPESESFDDKGLGPPPAKWKGTCQVSSNFTCNKKIVGAKYYRSEGTIVEGDIMSPRDTDGHGTHTASTAAGALVNMASQSGFGLGTARGGVPSARIAVYKVCWADGCDDADILAAFDDAIADGVDIISASIGGGPTDYFKSAMAIGSFHATRKGILTSNSAGNRGPQPSTLTNFAPWSLSVAASTIDRTFSTKVRLGNDHIYEGLSINSFDLKNQTFPLIYGGDAANTSDPFSSSNARYCSTDSLDKNLVKGKIVLCDQLTSGRGPLLAGAVGFLMQDRQARDLASSFPLPASLLSADQGSDIYKYINSSREPIGTIDKSNEVNDKLAPYITAFSSRGPNPISPKILKPDLAAPGVYILAAWPPIAPVSSIEEDDRVYKFYMLSGTSMACPHATAAAAYVKSFQPSWSPAAIKSSLLTTAKPMRSDLNPEAEFAYGSGLLNPLKAPFPGLIYDIDELDYVKFLCGEGYTTKLLQIVTGNNSISCSEVNINGTVNELNYPSFTISTSLSESFSYVFHRTVTNVGSPTSTYKANLVAPLGINITVEPSVLTFTSLNQKQSFMLKIQGKTDKVVVSASLLWDDGANFLVRSPIVVHVPWRSHKAQLRSLGLWGQAQLARIRARRKLAHKSKLCNAGKLDYQQQSRPSQEANRGHFFVPA</sequence>
<evidence type="ECO:0000256" key="4">
    <source>
        <dbReference type="ARBA" id="ARBA00022670"/>
    </source>
</evidence>
<dbReference type="GO" id="GO:0006508">
    <property type="term" value="P:proteolysis"/>
    <property type="evidence" value="ECO:0007669"/>
    <property type="project" value="UniProtKB-KW"/>
</dbReference>
<dbReference type="Pfam" id="PF17766">
    <property type="entry name" value="fn3_6"/>
    <property type="match status" value="1"/>
</dbReference>
<evidence type="ECO:0000256" key="10">
    <source>
        <dbReference type="SAM" id="MobiDB-lite"/>
    </source>
</evidence>
<comment type="similarity">
    <text evidence="2 9">Belongs to the peptidase S8 family.</text>
</comment>
<feature type="region of interest" description="Disordered" evidence="10">
    <location>
        <begin position="780"/>
        <end position="799"/>
    </location>
</feature>
<comment type="subcellular location">
    <subcellularLocation>
        <location evidence="1">Secreted</location>
    </subcellularLocation>
</comment>
<dbReference type="Gene3D" id="3.30.70.80">
    <property type="entry name" value="Peptidase S8 propeptide/proteinase inhibitor I9"/>
    <property type="match status" value="1"/>
</dbReference>
<dbReference type="Gene3D" id="3.50.30.30">
    <property type="match status" value="1"/>
</dbReference>
<dbReference type="InterPro" id="IPR041469">
    <property type="entry name" value="Subtilisin-like_FN3"/>
</dbReference>
<dbReference type="Pfam" id="PF00082">
    <property type="entry name" value="Peptidase_S8"/>
    <property type="match status" value="1"/>
</dbReference>
<dbReference type="GO" id="GO:0005576">
    <property type="term" value="C:extracellular region"/>
    <property type="evidence" value="ECO:0007669"/>
    <property type="project" value="UniProtKB-SubCell"/>
</dbReference>
<evidence type="ECO:0000256" key="2">
    <source>
        <dbReference type="ARBA" id="ARBA00011073"/>
    </source>
</evidence>
<name>A0A8K0DYK9_9ROSA</name>
<dbReference type="Pfam" id="PF05922">
    <property type="entry name" value="Inhibitor_I9"/>
    <property type="match status" value="1"/>
</dbReference>
<feature type="compositionally biased region" description="Polar residues" evidence="10">
    <location>
        <begin position="780"/>
        <end position="790"/>
    </location>
</feature>
<evidence type="ECO:0000256" key="9">
    <source>
        <dbReference type="PROSITE-ProRule" id="PRU01240"/>
    </source>
</evidence>
<keyword evidence="4 9" id="KW-0645">Protease</keyword>
<dbReference type="FunFam" id="3.30.70.80:FF:000002">
    <property type="entry name" value="Subtilisin-like protease SBT5.3"/>
    <property type="match status" value="1"/>
</dbReference>
<dbReference type="InterPro" id="IPR045051">
    <property type="entry name" value="SBT"/>
</dbReference>
<dbReference type="PANTHER" id="PTHR10795">
    <property type="entry name" value="PROPROTEIN CONVERTASE SUBTILISIN/KEXIN"/>
    <property type="match status" value="1"/>
</dbReference>
<keyword evidence="3" id="KW-0964">Secreted</keyword>
<evidence type="ECO:0000256" key="3">
    <source>
        <dbReference type="ARBA" id="ARBA00022525"/>
    </source>
</evidence>
<protein>
    <recommendedName>
        <fullName evidence="16">Cucumisin</fullName>
    </recommendedName>
</protein>
<dbReference type="GO" id="GO:0004252">
    <property type="term" value="F:serine-type endopeptidase activity"/>
    <property type="evidence" value="ECO:0007669"/>
    <property type="project" value="UniProtKB-UniRule"/>
</dbReference>
<feature type="active site" description="Charge relay system" evidence="8 9">
    <location>
        <position position="140"/>
    </location>
</feature>
<feature type="active site" description="Charge relay system" evidence="8 9">
    <location>
        <position position="530"/>
    </location>
</feature>
<dbReference type="Gene3D" id="2.60.40.2310">
    <property type="match status" value="1"/>
</dbReference>
<organism evidence="14 15">
    <name type="scientific">Rhamnella rubrinervis</name>
    <dbReference type="NCBI Taxonomy" id="2594499"/>
    <lineage>
        <taxon>Eukaryota</taxon>
        <taxon>Viridiplantae</taxon>
        <taxon>Streptophyta</taxon>
        <taxon>Embryophyta</taxon>
        <taxon>Tracheophyta</taxon>
        <taxon>Spermatophyta</taxon>
        <taxon>Magnoliopsida</taxon>
        <taxon>eudicotyledons</taxon>
        <taxon>Gunneridae</taxon>
        <taxon>Pentapetalae</taxon>
        <taxon>rosids</taxon>
        <taxon>fabids</taxon>
        <taxon>Rosales</taxon>
        <taxon>Rhamnaceae</taxon>
        <taxon>rhamnoid group</taxon>
        <taxon>Rhamneae</taxon>
        <taxon>Rhamnella</taxon>
    </lineage>
</organism>
<dbReference type="InterPro" id="IPR000209">
    <property type="entry name" value="Peptidase_S8/S53_dom"/>
</dbReference>
<evidence type="ECO:0000256" key="6">
    <source>
        <dbReference type="ARBA" id="ARBA00022801"/>
    </source>
</evidence>
<dbReference type="CDD" id="cd04852">
    <property type="entry name" value="Peptidases_S8_3"/>
    <property type="match status" value="1"/>
</dbReference>
<dbReference type="InterPro" id="IPR023828">
    <property type="entry name" value="Peptidase_S8_Ser-AS"/>
</dbReference>
<proteinExistence type="inferred from homology"/>
<dbReference type="InterPro" id="IPR036852">
    <property type="entry name" value="Peptidase_S8/S53_dom_sf"/>
</dbReference>
<gene>
    <name evidence="14" type="ORF">FNV43_RR24699</name>
</gene>
<feature type="domain" description="Inhibitor I9" evidence="12">
    <location>
        <begin position="32"/>
        <end position="111"/>
    </location>
</feature>
<evidence type="ECO:0000313" key="14">
    <source>
        <dbReference type="EMBL" id="KAF3433597.1"/>
    </source>
</evidence>
<evidence type="ECO:0000256" key="8">
    <source>
        <dbReference type="PIRSR" id="PIRSR615500-1"/>
    </source>
</evidence>
<dbReference type="PROSITE" id="PS00138">
    <property type="entry name" value="SUBTILASE_SER"/>
    <property type="match status" value="1"/>
</dbReference>
<accession>A0A8K0DYK9</accession>
<evidence type="ECO:0000259" key="13">
    <source>
        <dbReference type="Pfam" id="PF17766"/>
    </source>
</evidence>
<dbReference type="InterPro" id="IPR037045">
    <property type="entry name" value="S8pro/Inhibitor_I9_sf"/>
</dbReference>
<dbReference type="PRINTS" id="PR00723">
    <property type="entry name" value="SUBTILISIN"/>
</dbReference>
<comment type="caution">
    <text evidence="14">The sequence shown here is derived from an EMBL/GenBank/DDBJ whole genome shotgun (WGS) entry which is preliminary data.</text>
</comment>
<dbReference type="FunFam" id="3.40.50.200:FF:000006">
    <property type="entry name" value="Subtilisin-like protease SBT1.5"/>
    <property type="match status" value="1"/>
</dbReference>
<dbReference type="SUPFAM" id="SSF52743">
    <property type="entry name" value="Subtilisin-like"/>
    <property type="match status" value="1"/>
</dbReference>
<keyword evidence="7 9" id="KW-0720">Serine protease</keyword>
<evidence type="ECO:0000256" key="7">
    <source>
        <dbReference type="ARBA" id="ARBA00022825"/>
    </source>
</evidence>
<reference evidence="14" key="1">
    <citation type="submission" date="2020-03" db="EMBL/GenBank/DDBJ databases">
        <title>A high-quality chromosome-level genome assembly of a woody plant with both climbing and erect habits, Rhamnella rubrinervis.</title>
        <authorList>
            <person name="Lu Z."/>
            <person name="Yang Y."/>
            <person name="Zhu X."/>
            <person name="Sun Y."/>
        </authorList>
    </citation>
    <scope>NUCLEOTIDE SEQUENCE</scope>
    <source>
        <strain evidence="14">BYM</strain>
        <tissue evidence="14">Leaf</tissue>
    </source>
</reference>
<dbReference type="OrthoDB" id="206201at2759"/>
<dbReference type="InterPro" id="IPR010259">
    <property type="entry name" value="S8pro/Inhibitor_I9"/>
</dbReference>
<dbReference type="Gene3D" id="3.40.50.200">
    <property type="entry name" value="Peptidase S8/S53 domain"/>
    <property type="match status" value="1"/>
</dbReference>
<dbReference type="InterPro" id="IPR015500">
    <property type="entry name" value="Peptidase_S8_subtilisin-rel"/>
</dbReference>
<dbReference type="InterPro" id="IPR034197">
    <property type="entry name" value="Peptidases_S8_3"/>
</dbReference>
<keyword evidence="6 9" id="KW-0378">Hydrolase</keyword>
<evidence type="ECO:0008006" key="16">
    <source>
        <dbReference type="Google" id="ProtNLM"/>
    </source>
</evidence>
<evidence type="ECO:0000256" key="5">
    <source>
        <dbReference type="ARBA" id="ARBA00022729"/>
    </source>
</evidence>
<evidence type="ECO:0000313" key="15">
    <source>
        <dbReference type="Proteomes" id="UP000796880"/>
    </source>
</evidence>
<evidence type="ECO:0000256" key="1">
    <source>
        <dbReference type="ARBA" id="ARBA00004613"/>
    </source>
</evidence>
<dbReference type="GO" id="GO:0009609">
    <property type="term" value="P:response to symbiotic bacterium"/>
    <property type="evidence" value="ECO:0007669"/>
    <property type="project" value="UniProtKB-ARBA"/>
</dbReference>
<dbReference type="EMBL" id="VOIH02000011">
    <property type="protein sequence ID" value="KAF3433597.1"/>
    <property type="molecule type" value="Genomic_DNA"/>
</dbReference>
<keyword evidence="15" id="KW-1185">Reference proteome</keyword>
<evidence type="ECO:0000259" key="11">
    <source>
        <dbReference type="Pfam" id="PF00082"/>
    </source>
</evidence>
<keyword evidence="5" id="KW-0732">Signal</keyword>
<dbReference type="AlphaFoldDB" id="A0A8K0DYK9"/>
<feature type="domain" description="Peptidase S8/S53" evidence="11">
    <location>
        <begin position="132"/>
        <end position="581"/>
    </location>
</feature>
<dbReference type="Proteomes" id="UP000796880">
    <property type="component" value="Unassembled WGS sequence"/>
</dbReference>
<dbReference type="PROSITE" id="PS51892">
    <property type="entry name" value="SUBTILASE"/>
    <property type="match status" value="1"/>
</dbReference>